<evidence type="ECO:0000256" key="10">
    <source>
        <dbReference type="ARBA" id="ARBA00022989"/>
    </source>
</evidence>
<gene>
    <name evidence="15" type="ordered locus">Rpdx1_2065</name>
</gene>
<dbReference type="InterPro" id="IPR008915">
    <property type="entry name" value="Peptidase_M50"/>
</dbReference>
<keyword evidence="12 13" id="KW-0472">Membrane</keyword>
<dbReference type="InterPro" id="IPR052348">
    <property type="entry name" value="Metallopeptidase_M50B"/>
</dbReference>
<evidence type="ECO:0000313" key="16">
    <source>
        <dbReference type="Proteomes" id="UP000001402"/>
    </source>
</evidence>
<comment type="subcellular location">
    <subcellularLocation>
        <location evidence="2">Cell membrane</location>
        <topology evidence="2">Multi-pass membrane protein</topology>
    </subcellularLocation>
</comment>
<dbReference type="eggNOG" id="COG1994">
    <property type="taxonomic scope" value="Bacteria"/>
</dbReference>
<proteinExistence type="inferred from homology"/>
<dbReference type="PANTHER" id="PTHR35864:SF1">
    <property type="entry name" value="ZINC METALLOPROTEASE YWHC-RELATED"/>
    <property type="match status" value="1"/>
</dbReference>
<feature type="domain" description="Peptidase M50" evidence="14">
    <location>
        <begin position="136"/>
        <end position="192"/>
    </location>
</feature>
<dbReference type="GO" id="GO:0046872">
    <property type="term" value="F:metal ion binding"/>
    <property type="evidence" value="ECO:0007669"/>
    <property type="project" value="UniProtKB-KW"/>
</dbReference>
<evidence type="ECO:0000256" key="4">
    <source>
        <dbReference type="ARBA" id="ARBA00022475"/>
    </source>
</evidence>
<evidence type="ECO:0000313" key="15">
    <source>
        <dbReference type="EMBL" id="ADU43673.1"/>
    </source>
</evidence>
<comment type="cofactor">
    <cofactor evidence="1">
        <name>Zn(2+)</name>
        <dbReference type="ChEBI" id="CHEBI:29105"/>
    </cofactor>
</comment>
<keyword evidence="5" id="KW-0645">Protease</keyword>
<evidence type="ECO:0000256" key="5">
    <source>
        <dbReference type="ARBA" id="ARBA00022670"/>
    </source>
</evidence>
<evidence type="ECO:0000256" key="9">
    <source>
        <dbReference type="ARBA" id="ARBA00022833"/>
    </source>
</evidence>
<protein>
    <submittedName>
        <fullName evidence="15">Peptidase M50</fullName>
    </submittedName>
</protein>
<dbReference type="AlphaFoldDB" id="E6VPC4"/>
<dbReference type="Proteomes" id="UP000001402">
    <property type="component" value="Chromosome"/>
</dbReference>
<evidence type="ECO:0000256" key="3">
    <source>
        <dbReference type="ARBA" id="ARBA00007931"/>
    </source>
</evidence>
<name>E6VPC4_RHOPX</name>
<dbReference type="OrthoDB" id="9800627at2"/>
<keyword evidence="6 13" id="KW-0812">Transmembrane</keyword>
<reference evidence="15" key="1">
    <citation type="submission" date="2010-12" db="EMBL/GenBank/DDBJ databases">
        <title>Complete sequence of Rhodopseudomonas palustris DX-1.</title>
        <authorList>
            <consortium name="US DOE Joint Genome Institute"/>
            <person name="Lucas S."/>
            <person name="Copeland A."/>
            <person name="Lapidus A."/>
            <person name="Cheng J.-F."/>
            <person name="Goodwin L."/>
            <person name="Pitluck S."/>
            <person name="Misra M."/>
            <person name="Chertkov O."/>
            <person name="Detter J.C."/>
            <person name="Han C."/>
            <person name="Tapia R."/>
            <person name="Land M."/>
            <person name="Hauser L."/>
            <person name="Kyrpides N."/>
            <person name="Ivanova N."/>
            <person name="Ovchinnikova G."/>
            <person name="Logan B."/>
            <person name="Oda Y."/>
            <person name="Harwood C."/>
            <person name="Woyke T."/>
        </authorList>
    </citation>
    <scope>NUCLEOTIDE SEQUENCE [LARGE SCALE GENOMIC DNA]</scope>
    <source>
        <strain evidence="15">DX-1</strain>
    </source>
</reference>
<dbReference type="BioCyc" id="RPAL652103:RPDX1_RS10125-MONOMER"/>
<dbReference type="GO" id="GO:0006508">
    <property type="term" value="P:proteolysis"/>
    <property type="evidence" value="ECO:0007669"/>
    <property type="project" value="UniProtKB-KW"/>
</dbReference>
<evidence type="ECO:0000256" key="7">
    <source>
        <dbReference type="ARBA" id="ARBA00022723"/>
    </source>
</evidence>
<feature type="transmembrane region" description="Helical" evidence="13">
    <location>
        <begin position="184"/>
        <end position="207"/>
    </location>
</feature>
<dbReference type="InterPro" id="IPR044537">
    <property type="entry name" value="Rip2-like"/>
</dbReference>
<evidence type="ECO:0000256" key="11">
    <source>
        <dbReference type="ARBA" id="ARBA00023049"/>
    </source>
</evidence>
<comment type="similarity">
    <text evidence="3">Belongs to the peptidase M50B family.</text>
</comment>
<dbReference type="KEGG" id="rpx:Rpdx1_2065"/>
<organism evidence="15 16">
    <name type="scientific">Rhodopseudomonas palustris (strain DX-1)</name>
    <dbReference type="NCBI Taxonomy" id="652103"/>
    <lineage>
        <taxon>Bacteria</taxon>
        <taxon>Pseudomonadati</taxon>
        <taxon>Pseudomonadota</taxon>
        <taxon>Alphaproteobacteria</taxon>
        <taxon>Hyphomicrobiales</taxon>
        <taxon>Nitrobacteraceae</taxon>
        <taxon>Rhodopseudomonas</taxon>
    </lineage>
</organism>
<evidence type="ECO:0000259" key="14">
    <source>
        <dbReference type="Pfam" id="PF02163"/>
    </source>
</evidence>
<dbReference type="GO" id="GO:0008237">
    <property type="term" value="F:metallopeptidase activity"/>
    <property type="evidence" value="ECO:0007669"/>
    <property type="project" value="UniProtKB-KW"/>
</dbReference>
<keyword evidence="10 13" id="KW-1133">Transmembrane helix</keyword>
<evidence type="ECO:0000256" key="1">
    <source>
        <dbReference type="ARBA" id="ARBA00001947"/>
    </source>
</evidence>
<dbReference type="CDD" id="cd06158">
    <property type="entry name" value="S2P-M50_like_1"/>
    <property type="match status" value="1"/>
</dbReference>
<evidence type="ECO:0000256" key="8">
    <source>
        <dbReference type="ARBA" id="ARBA00022801"/>
    </source>
</evidence>
<keyword evidence="8" id="KW-0378">Hydrolase</keyword>
<dbReference type="Pfam" id="PF02163">
    <property type="entry name" value="Peptidase_M50"/>
    <property type="match status" value="2"/>
</dbReference>
<keyword evidence="7" id="KW-0479">Metal-binding</keyword>
<evidence type="ECO:0000256" key="2">
    <source>
        <dbReference type="ARBA" id="ARBA00004651"/>
    </source>
</evidence>
<feature type="transmembrane region" description="Helical" evidence="13">
    <location>
        <begin position="133"/>
        <end position="153"/>
    </location>
</feature>
<feature type="transmembrane region" description="Helical" evidence="13">
    <location>
        <begin position="55"/>
        <end position="77"/>
    </location>
</feature>
<evidence type="ECO:0000256" key="12">
    <source>
        <dbReference type="ARBA" id="ARBA00023136"/>
    </source>
</evidence>
<evidence type="ECO:0000256" key="13">
    <source>
        <dbReference type="SAM" id="Phobius"/>
    </source>
</evidence>
<keyword evidence="9" id="KW-0862">Zinc</keyword>
<dbReference type="PANTHER" id="PTHR35864">
    <property type="entry name" value="ZINC METALLOPROTEASE MJ0611-RELATED"/>
    <property type="match status" value="1"/>
</dbReference>
<keyword evidence="11" id="KW-0482">Metalloprotease</keyword>
<sequence precursor="true">MTESLSNMMLVISVWALPLLIAITFHEAAHAYVAKLCGDNTAWMLGRVSFNPIRHIDPFGTVLLPLLLLVIQSPFLFGYAKPVPVNFRNLSHPRRDMVLVAAAGPAINLALAALAGLSFHLVGYVPGEAGQWLAQNLVNALLINVVLAIFNLLPIPPLDGGRIAVGILPRALARPLDRLEPYGMLILLTLIFILPMAGIGVATRFIAQSSQFVVHAILRLTGAA</sequence>
<feature type="domain" description="Peptidase M50" evidence="14">
    <location>
        <begin position="16"/>
        <end position="119"/>
    </location>
</feature>
<dbReference type="HOGENOM" id="CLU_086979_0_0_5"/>
<dbReference type="EMBL" id="CP002418">
    <property type="protein sequence ID" value="ADU43673.1"/>
    <property type="molecule type" value="Genomic_DNA"/>
</dbReference>
<accession>E6VPC4</accession>
<keyword evidence="4" id="KW-1003">Cell membrane</keyword>
<feature type="transmembrane region" description="Helical" evidence="13">
    <location>
        <begin position="98"/>
        <end position="121"/>
    </location>
</feature>
<dbReference type="STRING" id="652103.Rpdx1_2065"/>
<dbReference type="GO" id="GO:0005886">
    <property type="term" value="C:plasma membrane"/>
    <property type="evidence" value="ECO:0007669"/>
    <property type="project" value="UniProtKB-SubCell"/>
</dbReference>
<evidence type="ECO:0000256" key="6">
    <source>
        <dbReference type="ARBA" id="ARBA00022692"/>
    </source>
</evidence>